<keyword evidence="3" id="KW-1185">Reference proteome</keyword>
<dbReference type="RefSeq" id="XP_016706956.1">
    <property type="nucleotide sequence ID" value="XM_016851467.1"/>
</dbReference>
<evidence type="ECO:0000256" key="2">
    <source>
        <dbReference type="SAM" id="MobiDB-lite"/>
    </source>
</evidence>
<dbReference type="SMR" id="A0A1U8KX39"/>
<evidence type="ECO:0000313" key="3">
    <source>
        <dbReference type="Proteomes" id="UP000818029"/>
    </source>
</evidence>
<evidence type="ECO:0000256" key="1">
    <source>
        <dbReference type="SAM" id="Coils"/>
    </source>
</evidence>
<sequence length="179" mass="20317">MDQRLERLEQLQKEMQDQLQLQVQEQLDKIQQDMMDKMMESQRSMMTQLTQLLAGGNDKGKGPMANAEESDNDGLPYPPGLTSPHVQTQAEVSGSNPGDNPINPVIPNFDEVAKKKKNKGGIAKRARKMCKWLEEKFRAMESTENYHGIDAKDLSLVLNLVPPYKFKMPEFEKYGSVDC</sequence>
<evidence type="ECO:0000313" key="4">
    <source>
        <dbReference type="RefSeq" id="XP_016706956.1"/>
    </source>
</evidence>
<name>A0A1U8KX39_GOSHI</name>
<dbReference type="PaxDb" id="3635-A0A1U8KX39"/>
<gene>
    <name evidence="4" type="primary">LOC107921638</name>
</gene>
<feature type="compositionally biased region" description="Polar residues" evidence="2">
    <location>
        <begin position="84"/>
        <end position="98"/>
    </location>
</feature>
<dbReference type="AlphaFoldDB" id="A0A1U8KX39"/>
<dbReference type="KEGG" id="ghi:107921638"/>
<protein>
    <submittedName>
        <fullName evidence="4">Uncharacterized protein</fullName>
    </submittedName>
</protein>
<organism evidence="3 4">
    <name type="scientific">Gossypium hirsutum</name>
    <name type="common">Upland cotton</name>
    <name type="synonym">Gossypium mexicanum</name>
    <dbReference type="NCBI Taxonomy" id="3635"/>
    <lineage>
        <taxon>Eukaryota</taxon>
        <taxon>Viridiplantae</taxon>
        <taxon>Streptophyta</taxon>
        <taxon>Embryophyta</taxon>
        <taxon>Tracheophyta</taxon>
        <taxon>Spermatophyta</taxon>
        <taxon>Magnoliopsida</taxon>
        <taxon>eudicotyledons</taxon>
        <taxon>Gunneridae</taxon>
        <taxon>Pentapetalae</taxon>
        <taxon>rosids</taxon>
        <taxon>malvids</taxon>
        <taxon>Malvales</taxon>
        <taxon>Malvaceae</taxon>
        <taxon>Malvoideae</taxon>
        <taxon>Gossypium</taxon>
    </lineage>
</organism>
<feature type="region of interest" description="Disordered" evidence="2">
    <location>
        <begin position="54"/>
        <end position="107"/>
    </location>
</feature>
<accession>A0A1U8KX39</accession>
<reference evidence="3" key="1">
    <citation type="journal article" date="2020" name="Nat. Genet.">
        <title>Genomic diversifications of five Gossypium allopolyploid species and their impact on cotton improvement.</title>
        <authorList>
            <person name="Chen Z.J."/>
            <person name="Sreedasyam A."/>
            <person name="Ando A."/>
            <person name="Song Q."/>
            <person name="De Santiago L.M."/>
            <person name="Hulse-Kemp A.M."/>
            <person name="Ding M."/>
            <person name="Ye W."/>
            <person name="Kirkbride R.C."/>
            <person name="Jenkins J."/>
            <person name="Plott C."/>
            <person name="Lovell J."/>
            <person name="Lin Y.M."/>
            <person name="Vaughn R."/>
            <person name="Liu B."/>
            <person name="Simpson S."/>
            <person name="Scheffler B.E."/>
            <person name="Wen L."/>
            <person name="Saski C.A."/>
            <person name="Grover C.E."/>
            <person name="Hu G."/>
            <person name="Conover J.L."/>
            <person name="Carlson J.W."/>
            <person name="Shu S."/>
            <person name="Boston L.B."/>
            <person name="Williams M."/>
            <person name="Peterson D.G."/>
            <person name="McGee K."/>
            <person name="Jones D.C."/>
            <person name="Wendel J.F."/>
            <person name="Stelly D.M."/>
            <person name="Grimwood J."/>
            <person name="Schmutz J."/>
        </authorList>
    </citation>
    <scope>NUCLEOTIDE SEQUENCE [LARGE SCALE GENOMIC DNA]</scope>
    <source>
        <strain evidence="3">cv. TM-1</strain>
    </source>
</reference>
<dbReference type="Proteomes" id="UP000818029">
    <property type="component" value="Chromosome D01"/>
</dbReference>
<keyword evidence="1" id="KW-0175">Coiled coil</keyword>
<reference evidence="4" key="2">
    <citation type="submission" date="2025-08" db="UniProtKB">
        <authorList>
            <consortium name="RefSeq"/>
        </authorList>
    </citation>
    <scope>IDENTIFICATION</scope>
</reference>
<proteinExistence type="predicted"/>
<dbReference type="GeneID" id="107921638"/>
<feature type="coiled-coil region" evidence="1">
    <location>
        <begin position="1"/>
        <end position="28"/>
    </location>
</feature>